<keyword evidence="5 8" id="KW-0804">Transcription</keyword>
<evidence type="ECO:0000256" key="8">
    <source>
        <dbReference type="RuleBase" id="RU364140"/>
    </source>
</evidence>
<feature type="region of interest" description="Disordered" evidence="9">
    <location>
        <begin position="38"/>
        <end position="84"/>
    </location>
</feature>
<dbReference type="Proteomes" id="UP000472372">
    <property type="component" value="Chromosome 11"/>
</dbReference>
<evidence type="ECO:0000256" key="2">
    <source>
        <dbReference type="ARBA" id="ARBA00005635"/>
    </source>
</evidence>
<evidence type="ECO:0000256" key="6">
    <source>
        <dbReference type="ARBA" id="ARBA00023242"/>
    </source>
</evidence>
<comment type="function">
    <text evidence="8">Component of the Mediator complex, a coactivator involved in the regulated transcription of nearly all RNA polymerase II-dependent genes. Mediator functions as a bridge to convey information from gene-specific regulatory proteins to the basal RNA polymerase II transcription machinery. Mediator is recruited to promoters by direct interactions with regulatory proteins and serves as a scaffold for the assembly of a functional preinitiation complex with RNA polymerase II and the general transcription factors.</text>
</comment>
<dbReference type="EMBL" id="HG992987">
    <property type="protein sequence ID" value="CAE7216078.1"/>
    <property type="molecule type" value="Genomic_DNA"/>
</dbReference>
<gene>
    <name evidence="8" type="primary">MED17</name>
    <name evidence="10" type="ORF">PTTW11_10775</name>
</gene>
<comment type="similarity">
    <text evidence="2 8">Belongs to the Mediator complex subunit 17 family.</text>
</comment>
<keyword evidence="6 8" id="KW-0539">Nucleus</keyword>
<comment type="subcellular location">
    <subcellularLocation>
        <location evidence="1 8">Nucleus</location>
    </subcellularLocation>
</comment>
<proteinExistence type="inferred from homology"/>
<evidence type="ECO:0000256" key="7">
    <source>
        <dbReference type="ARBA" id="ARBA00032014"/>
    </source>
</evidence>
<name>A0A6S6WGC0_9PLEO</name>
<protein>
    <recommendedName>
        <fullName evidence="3 8">Mediator of RNA polymerase II transcription subunit 17</fullName>
    </recommendedName>
    <alternativeName>
        <fullName evidence="7 8">Mediator complex subunit 17</fullName>
    </alternativeName>
</protein>
<dbReference type="GO" id="GO:0070847">
    <property type="term" value="C:core mediator complex"/>
    <property type="evidence" value="ECO:0007669"/>
    <property type="project" value="TreeGrafter"/>
</dbReference>
<keyword evidence="8" id="KW-0010">Activator</keyword>
<evidence type="ECO:0000313" key="10">
    <source>
        <dbReference type="EMBL" id="CAE7216078.1"/>
    </source>
</evidence>
<keyword evidence="4 8" id="KW-0805">Transcription regulation</keyword>
<comment type="subunit">
    <text evidence="8">Component of the Mediator complex.</text>
</comment>
<dbReference type="GO" id="GO:0016592">
    <property type="term" value="C:mediator complex"/>
    <property type="evidence" value="ECO:0007669"/>
    <property type="project" value="InterPro"/>
</dbReference>
<reference evidence="10" key="1">
    <citation type="submission" date="2021-02" db="EMBL/GenBank/DDBJ databases">
        <authorList>
            <person name="Syme A R."/>
            <person name="Syme A R."/>
            <person name="Moolhuijzen P."/>
        </authorList>
    </citation>
    <scope>NUCLEOTIDE SEQUENCE</scope>
    <source>
        <strain evidence="10">W1-1</strain>
    </source>
</reference>
<dbReference type="PANTHER" id="PTHR13114">
    <property type="entry name" value="MEDIATOR OF RNA POLYMERASE II TRANSCRIPTION SUBUNIT 17"/>
    <property type="match status" value="1"/>
</dbReference>
<dbReference type="GO" id="GO:0003712">
    <property type="term" value="F:transcription coregulator activity"/>
    <property type="evidence" value="ECO:0007669"/>
    <property type="project" value="InterPro"/>
</dbReference>
<evidence type="ECO:0000256" key="1">
    <source>
        <dbReference type="ARBA" id="ARBA00004123"/>
    </source>
</evidence>
<evidence type="ECO:0000256" key="5">
    <source>
        <dbReference type="ARBA" id="ARBA00023163"/>
    </source>
</evidence>
<dbReference type="GO" id="GO:0006357">
    <property type="term" value="P:regulation of transcription by RNA polymerase II"/>
    <property type="evidence" value="ECO:0007669"/>
    <property type="project" value="InterPro"/>
</dbReference>
<dbReference type="Pfam" id="PF10156">
    <property type="entry name" value="Med17"/>
    <property type="match status" value="1"/>
</dbReference>
<evidence type="ECO:0000256" key="9">
    <source>
        <dbReference type="SAM" id="MobiDB-lite"/>
    </source>
</evidence>
<organism evidence="10 11">
    <name type="scientific">Pyrenophora teres f. teres</name>
    <dbReference type="NCBI Taxonomy" id="97479"/>
    <lineage>
        <taxon>Eukaryota</taxon>
        <taxon>Fungi</taxon>
        <taxon>Dikarya</taxon>
        <taxon>Ascomycota</taxon>
        <taxon>Pezizomycotina</taxon>
        <taxon>Dothideomycetes</taxon>
        <taxon>Pleosporomycetidae</taxon>
        <taxon>Pleosporales</taxon>
        <taxon>Pleosporineae</taxon>
        <taxon>Pleosporaceae</taxon>
        <taxon>Pyrenophora</taxon>
    </lineage>
</organism>
<dbReference type="PANTHER" id="PTHR13114:SF7">
    <property type="entry name" value="MEDIATOR OF RNA POLYMERASE II TRANSCRIPTION SUBUNIT 17"/>
    <property type="match status" value="1"/>
</dbReference>
<evidence type="ECO:0000256" key="3">
    <source>
        <dbReference type="ARBA" id="ARBA00019610"/>
    </source>
</evidence>
<evidence type="ECO:0000256" key="4">
    <source>
        <dbReference type="ARBA" id="ARBA00023015"/>
    </source>
</evidence>
<feature type="compositionally biased region" description="Basic and acidic residues" evidence="9">
    <location>
        <begin position="66"/>
        <end position="84"/>
    </location>
</feature>
<sequence length="664" mass="74551">MDSLNNVTLRPWPAPKKDELTQEDLLFKIEQLASERGHLRNITEQSLQEDIDAGKNVPGHGSDAGAAKEEEKKKKKKEKEALSLQEQREKVLKVGMEMYSHLEWAKFAANNALDLVSLILSQDLNKRSLNFFSPTFQEQGLKQGIPLGSFGVSKENHEHRVRKPEEQHRLQDLEARQEAVAQGARMGALDSSVDEILKAAKNLEKEIRRETKYWHEIVTVSDKGWPIQRLRQNVRHAPFGVRYGLPEASDHFKARGFAPLQMDKDGSIILDPALALKPKILRVRVSIDGNITGTTQLSAADDLANQSLEKSIQLARDSLLEEELYYEISLETRQLLAYGVEFRDSVIYVDAPQMGGASHNRKLLIDCIPRDDPVASSQSHEHDWLARNIAEGLRLLLAHEHSMRLYRRSQLPPPLTTRKREKPSPSLLRTLLAVIHHIEAVDSLYVYLGTLARTLNSVGLDVTLDTTRETSWATLVESLGAPSMKGQSATDQLFEVFMKPFNGKATMSLPASTGAQYESLSITTRTIIGQPTFGTEHKLILPPTLGIDLGLSQQQKFAAVEEVTSYVDWILSLHITHRLLQNEYSSRAQTHSQDARLSIKSKDAKKGVKSSKDIEIELSNGELKASVLIVDTARDTEEVEQSHTWTGKDDNKCSLREVIQSWVD</sequence>
<dbReference type="AlphaFoldDB" id="A0A6S6WGC0"/>
<accession>A0A6S6WGC0</accession>
<dbReference type="InterPro" id="IPR019313">
    <property type="entry name" value="Mediator_Med17"/>
</dbReference>
<evidence type="ECO:0000313" key="11">
    <source>
        <dbReference type="Proteomes" id="UP000472372"/>
    </source>
</evidence>